<keyword evidence="2" id="KW-0732">Signal</keyword>
<reference evidence="4 5" key="1">
    <citation type="submission" date="2023-01" db="EMBL/GenBank/DDBJ databases">
        <title>Analysis of 21 Apiospora genomes using comparative genomics revels a genus with tremendous synthesis potential of carbohydrate active enzymes and secondary metabolites.</title>
        <authorList>
            <person name="Sorensen T."/>
        </authorList>
    </citation>
    <scope>NUCLEOTIDE SEQUENCE [LARGE SCALE GENOMIC DNA]</scope>
    <source>
        <strain evidence="4 5">CBS 114990</strain>
    </source>
</reference>
<dbReference type="PANTHER" id="PTHR43662:SF7">
    <property type="entry name" value="DUF1996 DOMAIN-CONTAINING PROTEIN"/>
    <property type="match status" value="1"/>
</dbReference>
<dbReference type="Pfam" id="PF09362">
    <property type="entry name" value="DUF1996"/>
    <property type="match status" value="1"/>
</dbReference>
<feature type="compositionally biased region" description="Low complexity" evidence="1">
    <location>
        <begin position="455"/>
        <end position="468"/>
    </location>
</feature>
<dbReference type="PANTHER" id="PTHR43662">
    <property type="match status" value="1"/>
</dbReference>
<dbReference type="GeneID" id="92050860"/>
<feature type="compositionally biased region" description="Basic residues" evidence="1">
    <location>
        <begin position="533"/>
        <end position="549"/>
    </location>
</feature>
<dbReference type="RefSeq" id="XP_066663492.1">
    <property type="nucleotide sequence ID" value="XM_066817800.1"/>
</dbReference>
<sequence>MTKSLVYLVACLDAIAGVSAFFRMECRGRLAMARLDPLVEFGEIGSHVHAIHGSSGFSESAGFGELRGGDCTSCAAKEDMSAYWTPSMYFMHEDGTFEAVDQVGGMLSYYLFRDPKNNVKAFPEGFKMIAGSNFKRNYPLGNPDQPDPPQSNWAALGQTKQEDLESRAVGFNCLDYSKAPEASLFRHFMPTKDYLDNNCPDGIRLELAFPSCWNGKDVDSKDHKSHMAYPDLVQDGNCPEGFDTRLVTLFYEIIWNTNAFKGQPGKFVVSNGDPTVSSLSGFGFHGDFMTGWQPDFLQDVIGNCTNPSGEVSDCHLLTLQSESEQNECKIKPPMAIAKENVLGGALNKVLNALPGNVPVQAGPESATPYKDGPGGFFTSLFGGGKPTKTAASSFSQPTLTYQPGTSSSYPGGGIFLESTNAPAAAAPAPTPAAPSSSAVPAPAPAPAQPFKEALAAPAPAAGTTSSVPSPAPAPATTPAPSSDPNVSYEAVSTQTVTNGGQVQEIVWEEAVKYVTEDVVTTTTVYSGIAGRSEHHRSHLRRHGHGGHRA</sequence>
<feature type="region of interest" description="Disordered" evidence="1">
    <location>
        <begin position="387"/>
        <end position="406"/>
    </location>
</feature>
<gene>
    <name evidence="4" type="ORF">PG997_013486</name>
</gene>
<feature type="domain" description="DUF1996" evidence="3">
    <location>
        <begin position="36"/>
        <end position="292"/>
    </location>
</feature>
<comment type="caution">
    <text evidence="4">The sequence shown here is derived from an EMBL/GenBank/DDBJ whole genome shotgun (WGS) entry which is preliminary data.</text>
</comment>
<feature type="compositionally biased region" description="Low complexity" evidence="1">
    <location>
        <begin position="422"/>
        <end position="440"/>
    </location>
</feature>
<proteinExistence type="predicted"/>
<feature type="chain" id="PRO_5045201063" description="DUF1996 domain-containing protein" evidence="2">
    <location>
        <begin position="21"/>
        <end position="549"/>
    </location>
</feature>
<name>A0ABR1V9K6_9PEZI</name>
<evidence type="ECO:0000256" key="2">
    <source>
        <dbReference type="SAM" id="SignalP"/>
    </source>
</evidence>
<feature type="region of interest" description="Disordered" evidence="1">
    <location>
        <begin position="422"/>
        <end position="497"/>
    </location>
</feature>
<dbReference type="EMBL" id="JAQQWN010000009">
    <property type="protein sequence ID" value="KAK8066739.1"/>
    <property type="molecule type" value="Genomic_DNA"/>
</dbReference>
<organism evidence="4 5">
    <name type="scientific">Apiospora hydei</name>
    <dbReference type="NCBI Taxonomy" id="1337664"/>
    <lineage>
        <taxon>Eukaryota</taxon>
        <taxon>Fungi</taxon>
        <taxon>Dikarya</taxon>
        <taxon>Ascomycota</taxon>
        <taxon>Pezizomycotina</taxon>
        <taxon>Sordariomycetes</taxon>
        <taxon>Xylariomycetidae</taxon>
        <taxon>Amphisphaeriales</taxon>
        <taxon>Apiosporaceae</taxon>
        <taxon>Apiospora</taxon>
    </lineage>
</organism>
<evidence type="ECO:0000313" key="5">
    <source>
        <dbReference type="Proteomes" id="UP001433268"/>
    </source>
</evidence>
<dbReference type="Proteomes" id="UP001433268">
    <property type="component" value="Unassembled WGS sequence"/>
</dbReference>
<protein>
    <recommendedName>
        <fullName evidence="3">DUF1996 domain-containing protein</fullName>
    </recommendedName>
</protein>
<evidence type="ECO:0000313" key="4">
    <source>
        <dbReference type="EMBL" id="KAK8066739.1"/>
    </source>
</evidence>
<accession>A0ABR1V9K6</accession>
<evidence type="ECO:0000259" key="3">
    <source>
        <dbReference type="Pfam" id="PF09362"/>
    </source>
</evidence>
<keyword evidence="5" id="KW-1185">Reference proteome</keyword>
<feature type="signal peptide" evidence="2">
    <location>
        <begin position="1"/>
        <end position="20"/>
    </location>
</feature>
<dbReference type="InterPro" id="IPR018535">
    <property type="entry name" value="DUF1996"/>
</dbReference>
<feature type="region of interest" description="Disordered" evidence="1">
    <location>
        <begin position="529"/>
        <end position="549"/>
    </location>
</feature>
<feature type="compositionally biased region" description="Polar residues" evidence="1">
    <location>
        <begin position="389"/>
        <end position="406"/>
    </location>
</feature>
<evidence type="ECO:0000256" key="1">
    <source>
        <dbReference type="SAM" id="MobiDB-lite"/>
    </source>
</evidence>